<dbReference type="EMBL" id="WKJL01000013">
    <property type="protein sequence ID" value="MRW86010.1"/>
    <property type="molecule type" value="Genomic_DNA"/>
</dbReference>
<sequence length="271" mass="29405">MASRPARPRHIADPAGGRADRAYPYWRQQRMRCIALILAACAASANAADCGPDKLGTERTIILKREGAQYGAQQHTALPLKKGEVVLTFDDGPSAENTPLVLKALADQCARATFFMLGQGLRKDPELARETVREGHSAGIHSDTHPHMAALTPAQQLDDLAQSRAAYKATFGAETPAYRFPYLEETPTLLDALKRDNITVASIDMGINDWIPEDTNEVLAGRLTASLDKTGGGIILMHDANGPTAKAMPTLLKVLKDKGYKIVHLEWEAAK</sequence>
<dbReference type="PROSITE" id="PS51677">
    <property type="entry name" value="NODB"/>
    <property type="match status" value="1"/>
</dbReference>
<evidence type="ECO:0000259" key="4">
    <source>
        <dbReference type="PROSITE" id="PS51677"/>
    </source>
</evidence>
<dbReference type="InterPro" id="IPR050248">
    <property type="entry name" value="Polysacc_deacetylase_ArnD"/>
</dbReference>
<feature type="chain" id="PRO_5032578259" evidence="3">
    <location>
        <begin position="48"/>
        <end position="271"/>
    </location>
</feature>
<dbReference type="GO" id="GO:0005975">
    <property type="term" value="P:carbohydrate metabolic process"/>
    <property type="evidence" value="ECO:0007669"/>
    <property type="project" value="InterPro"/>
</dbReference>
<dbReference type="GO" id="GO:0046872">
    <property type="term" value="F:metal ion binding"/>
    <property type="evidence" value="ECO:0007669"/>
    <property type="project" value="UniProtKB-KW"/>
</dbReference>
<dbReference type="Gene3D" id="3.20.20.370">
    <property type="entry name" value="Glycoside hydrolase/deacetylase"/>
    <property type="match status" value="1"/>
</dbReference>
<dbReference type="GO" id="GO:0016810">
    <property type="term" value="F:hydrolase activity, acting on carbon-nitrogen (but not peptide) bonds"/>
    <property type="evidence" value="ECO:0007669"/>
    <property type="project" value="InterPro"/>
</dbReference>
<dbReference type="CDD" id="cd10917">
    <property type="entry name" value="CE4_NodB_like_6s_7s"/>
    <property type="match status" value="1"/>
</dbReference>
<dbReference type="Pfam" id="PF01522">
    <property type="entry name" value="Polysacc_deac_1"/>
    <property type="match status" value="1"/>
</dbReference>
<keyword evidence="1" id="KW-0479">Metal-binding</keyword>
<name>A0A844DDD0_9BURK</name>
<accession>A0A844DDD0</accession>
<dbReference type="InterPro" id="IPR002509">
    <property type="entry name" value="NODB_dom"/>
</dbReference>
<keyword evidence="3" id="KW-0732">Signal</keyword>
<dbReference type="GO" id="GO:0016020">
    <property type="term" value="C:membrane"/>
    <property type="evidence" value="ECO:0007669"/>
    <property type="project" value="TreeGrafter"/>
</dbReference>
<evidence type="ECO:0000256" key="3">
    <source>
        <dbReference type="SAM" id="SignalP"/>
    </source>
</evidence>
<evidence type="ECO:0000313" key="6">
    <source>
        <dbReference type="Proteomes" id="UP000439986"/>
    </source>
</evidence>
<proteinExistence type="predicted"/>
<dbReference type="PANTHER" id="PTHR10587:SF133">
    <property type="entry name" value="CHITIN DEACETYLASE 1-RELATED"/>
    <property type="match status" value="1"/>
</dbReference>
<comment type="caution">
    <text evidence="5">The sequence shown here is derived from an EMBL/GenBank/DDBJ whole genome shotgun (WGS) entry which is preliminary data.</text>
</comment>
<feature type="domain" description="NodB homology" evidence="4">
    <location>
        <begin position="83"/>
        <end position="263"/>
    </location>
</feature>
<dbReference type="Proteomes" id="UP000439986">
    <property type="component" value="Unassembled WGS sequence"/>
</dbReference>
<gene>
    <name evidence="5" type="ORF">GJ698_18210</name>
</gene>
<keyword evidence="2" id="KW-0378">Hydrolase</keyword>
<feature type="signal peptide" evidence="3">
    <location>
        <begin position="1"/>
        <end position="47"/>
    </location>
</feature>
<evidence type="ECO:0000256" key="1">
    <source>
        <dbReference type="ARBA" id="ARBA00022723"/>
    </source>
</evidence>
<dbReference type="PANTHER" id="PTHR10587">
    <property type="entry name" value="GLYCOSYL TRANSFERASE-RELATED"/>
    <property type="match status" value="1"/>
</dbReference>
<evidence type="ECO:0000313" key="5">
    <source>
        <dbReference type="EMBL" id="MRW86010.1"/>
    </source>
</evidence>
<reference evidence="5 6" key="1">
    <citation type="submission" date="2019-11" db="EMBL/GenBank/DDBJ databases">
        <title>Novel species isolated from a subtropical stream in China.</title>
        <authorList>
            <person name="Lu H."/>
        </authorList>
    </citation>
    <scope>NUCLEOTIDE SEQUENCE [LARGE SCALE GENOMIC DNA]</scope>
    <source>
        <strain evidence="5 6">FT26W</strain>
    </source>
</reference>
<dbReference type="AlphaFoldDB" id="A0A844DDD0"/>
<dbReference type="SUPFAM" id="SSF88713">
    <property type="entry name" value="Glycoside hydrolase/deacetylase"/>
    <property type="match status" value="1"/>
</dbReference>
<keyword evidence="6" id="KW-1185">Reference proteome</keyword>
<dbReference type="InterPro" id="IPR011330">
    <property type="entry name" value="Glyco_hydro/deAcase_b/a-brl"/>
</dbReference>
<organism evidence="5 6">
    <name type="scientific">Duganella aquatilis</name>
    <dbReference type="NCBI Taxonomy" id="2666082"/>
    <lineage>
        <taxon>Bacteria</taxon>
        <taxon>Pseudomonadati</taxon>
        <taxon>Pseudomonadota</taxon>
        <taxon>Betaproteobacteria</taxon>
        <taxon>Burkholderiales</taxon>
        <taxon>Oxalobacteraceae</taxon>
        <taxon>Telluria group</taxon>
        <taxon>Duganella</taxon>
    </lineage>
</organism>
<evidence type="ECO:0000256" key="2">
    <source>
        <dbReference type="ARBA" id="ARBA00022801"/>
    </source>
</evidence>
<protein>
    <submittedName>
        <fullName evidence="5">Polysaccharide deacetylase family protein</fullName>
    </submittedName>
</protein>